<sequence length="201" mass="22346">MVETTQDKFQDASDDGNCDRIRILMRFLTVMMCSKVPVPSSLVVIFETLLSSAATTLDEEKGNPSWQACGDFCVSCILSCLPWGGSELIEQVPEEIESVMGGIEAYLSIKRHNSDTGLSFLEDDDESGSDVVDKDFLEDLWGWIQVPSGNGWKVDSDNCSSDHISINDEIGRKIWPPRKKKLQIDLSSLIKSHQCLPSARK</sequence>
<dbReference type="STRING" id="43335.A0A4U5QZG3"/>
<dbReference type="Gene3D" id="1.25.40.180">
    <property type="match status" value="1"/>
</dbReference>
<gene>
    <name evidence="2" type="ORF">D5086_0000025140</name>
</gene>
<organism evidence="2">
    <name type="scientific">Populus alba</name>
    <name type="common">White poplar</name>
    <dbReference type="NCBI Taxonomy" id="43335"/>
    <lineage>
        <taxon>Eukaryota</taxon>
        <taxon>Viridiplantae</taxon>
        <taxon>Streptophyta</taxon>
        <taxon>Embryophyta</taxon>
        <taxon>Tracheophyta</taxon>
        <taxon>Spermatophyta</taxon>
        <taxon>Magnoliopsida</taxon>
        <taxon>eudicotyledons</taxon>
        <taxon>Gunneridae</taxon>
        <taxon>Pentapetalae</taxon>
        <taxon>rosids</taxon>
        <taxon>fabids</taxon>
        <taxon>Malpighiales</taxon>
        <taxon>Salicaceae</taxon>
        <taxon>Saliceae</taxon>
        <taxon>Populus</taxon>
    </lineage>
</organism>
<dbReference type="GO" id="GO:0006406">
    <property type="term" value="P:mRNA export from nucleus"/>
    <property type="evidence" value="ECO:0007669"/>
    <property type="project" value="InterPro"/>
</dbReference>
<dbReference type="AlphaFoldDB" id="A0A4U5QZG3"/>
<protein>
    <submittedName>
        <fullName evidence="2">Nuclear cap-binding protein subunit 1</fullName>
    </submittedName>
</protein>
<dbReference type="SUPFAM" id="SSF48371">
    <property type="entry name" value="ARM repeat"/>
    <property type="match status" value="1"/>
</dbReference>
<dbReference type="GO" id="GO:0000339">
    <property type="term" value="F:RNA cap binding"/>
    <property type="evidence" value="ECO:0007669"/>
    <property type="project" value="InterPro"/>
</dbReference>
<dbReference type="PANTHER" id="PTHR12412:SF2">
    <property type="entry name" value="NUCLEAR CAP-BINDING PROTEIN SUBUNIT 1"/>
    <property type="match status" value="1"/>
</dbReference>
<dbReference type="GO" id="GO:0003729">
    <property type="term" value="F:mRNA binding"/>
    <property type="evidence" value="ECO:0007669"/>
    <property type="project" value="TreeGrafter"/>
</dbReference>
<evidence type="ECO:0000313" key="2">
    <source>
        <dbReference type="EMBL" id="TKS16221.1"/>
    </source>
</evidence>
<dbReference type="Pfam" id="PF02854">
    <property type="entry name" value="MIF4G"/>
    <property type="match status" value="1"/>
</dbReference>
<dbReference type="GO" id="GO:0005634">
    <property type="term" value="C:nucleus"/>
    <property type="evidence" value="ECO:0007669"/>
    <property type="project" value="TreeGrafter"/>
</dbReference>
<dbReference type="InterPro" id="IPR027159">
    <property type="entry name" value="CBP80"/>
</dbReference>
<dbReference type="PANTHER" id="PTHR12412">
    <property type="entry name" value="CAP BINDING PROTEIN"/>
    <property type="match status" value="1"/>
</dbReference>
<name>A0A4U5QZG3_POPAL</name>
<feature type="domain" description="MIF4G" evidence="1">
    <location>
        <begin position="1"/>
        <end position="122"/>
    </location>
</feature>
<evidence type="ECO:0000259" key="1">
    <source>
        <dbReference type="Pfam" id="PF02854"/>
    </source>
</evidence>
<proteinExistence type="predicted"/>
<dbReference type="InterPro" id="IPR016024">
    <property type="entry name" value="ARM-type_fold"/>
</dbReference>
<reference evidence="2" key="1">
    <citation type="submission" date="2018-10" db="EMBL/GenBank/DDBJ databases">
        <title>Population genomic analysis revealed the cold adaptation of white poplar.</title>
        <authorList>
            <person name="Liu Y.-J."/>
        </authorList>
    </citation>
    <scope>NUCLEOTIDE SEQUENCE [LARGE SCALE GENOMIC DNA]</scope>
    <source>
        <strain evidence="2">PAL-ZL1</strain>
    </source>
</reference>
<dbReference type="GO" id="GO:0000184">
    <property type="term" value="P:nuclear-transcribed mRNA catabolic process, nonsense-mediated decay"/>
    <property type="evidence" value="ECO:0007669"/>
    <property type="project" value="TreeGrafter"/>
</dbReference>
<comment type="caution">
    <text evidence="2">The sequence shown here is derived from an EMBL/GenBank/DDBJ whole genome shotgun (WGS) entry which is preliminary data.</text>
</comment>
<dbReference type="EMBL" id="RCHU01000070">
    <property type="protein sequence ID" value="TKS16221.1"/>
    <property type="molecule type" value="Genomic_DNA"/>
</dbReference>
<dbReference type="GO" id="GO:0005846">
    <property type="term" value="C:nuclear cap binding complex"/>
    <property type="evidence" value="ECO:0007669"/>
    <property type="project" value="InterPro"/>
</dbReference>
<dbReference type="InterPro" id="IPR003890">
    <property type="entry name" value="MIF4G-like_typ-3"/>
</dbReference>
<accession>A0A4U5QZG3</accession>